<dbReference type="RefSeq" id="XP_007416085.1">
    <property type="nucleotide sequence ID" value="XM_007416023.1"/>
</dbReference>
<dbReference type="AlphaFoldDB" id="F4S422"/>
<proteinExistence type="predicted"/>
<dbReference type="KEGG" id="mlr:MELLADRAFT_67685"/>
<dbReference type="PANTHER" id="PTHR15555">
    <property type="entry name" value="ZINC FINGER HIT DOMAIN CONTAINING PROTEIN 2 PROTEIN FON -RELATED"/>
    <property type="match status" value="1"/>
</dbReference>
<dbReference type="eggNOG" id="KOG4317">
    <property type="taxonomic scope" value="Eukaryota"/>
</dbReference>
<evidence type="ECO:0000313" key="3">
    <source>
        <dbReference type="Proteomes" id="UP000001072"/>
    </source>
</evidence>
<evidence type="ECO:0000256" key="1">
    <source>
        <dbReference type="SAM" id="MobiDB-lite"/>
    </source>
</evidence>
<gene>
    <name evidence="2" type="ORF">MELLADRAFT_67685</name>
</gene>
<dbReference type="HOGENOM" id="CLU_748292_0_0_1"/>
<dbReference type="PANTHER" id="PTHR15555:SF0">
    <property type="entry name" value="ZINC FINGER HIT DOMAIN-CONTAINING PROTEIN 2"/>
    <property type="match status" value="1"/>
</dbReference>
<sequence length="409" mass="45777">MYDAHLMCSESFYKRTLFEDIQSDPQASTHTKTEMLEVLRRLEKSGLSDDERDPETGKISSASSDSIDSVDEEDLDQMSTEQLLRLLSPEQINQFQSTLQHADLDPALFYQTIKSSYSTPWWLLLNKTDTNDCEEILESLQTDSIDFTKIPKILPAHMLPPLPSSPNPKLIFQIITVMLSQHFFNSIHLSLFDSQSALNLTIEDQTDIFLRTTEAVSSLFHTQATGQVFDSLSDCHAFCCSKLGIEPSKVGEIVDLLSSDLDTLAREKIEKAKRSCKIVEIVPDESASTQDFLASALSDLHDFLDHLSSKNNSSSDLIDQARSTIGRTALKKAILKLRFFVTFILKEPAGVDELWDKIDREMVASRTKGVNDELEVVDSKTSLLCLARPANNSILEDISSTSAKIVELT</sequence>
<accession>F4S422</accession>
<reference evidence="3" key="1">
    <citation type="journal article" date="2011" name="Proc. Natl. Acad. Sci. U.S.A.">
        <title>Obligate biotrophy features unraveled by the genomic analysis of rust fungi.</title>
        <authorList>
            <person name="Duplessis S."/>
            <person name="Cuomo C.A."/>
            <person name="Lin Y.-C."/>
            <person name="Aerts A."/>
            <person name="Tisserant E."/>
            <person name="Veneault-Fourrey C."/>
            <person name="Joly D.L."/>
            <person name="Hacquard S."/>
            <person name="Amselem J."/>
            <person name="Cantarel B.L."/>
            <person name="Chiu R."/>
            <person name="Coutinho P.M."/>
            <person name="Feau N."/>
            <person name="Field M."/>
            <person name="Frey P."/>
            <person name="Gelhaye E."/>
            <person name="Goldberg J."/>
            <person name="Grabherr M.G."/>
            <person name="Kodira C.D."/>
            <person name="Kohler A."/>
            <person name="Kuees U."/>
            <person name="Lindquist E.A."/>
            <person name="Lucas S.M."/>
            <person name="Mago R."/>
            <person name="Mauceli E."/>
            <person name="Morin E."/>
            <person name="Murat C."/>
            <person name="Pangilinan J.L."/>
            <person name="Park R."/>
            <person name="Pearson M."/>
            <person name="Quesneville H."/>
            <person name="Rouhier N."/>
            <person name="Sakthikumar S."/>
            <person name="Salamov A.A."/>
            <person name="Schmutz J."/>
            <person name="Selles B."/>
            <person name="Shapiro H."/>
            <person name="Tanguay P."/>
            <person name="Tuskan G.A."/>
            <person name="Henrissat B."/>
            <person name="Van de Peer Y."/>
            <person name="Rouze P."/>
            <person name="Ellis J.G."/>
            <person name="Dodds P.N."/>
            <person name="Schein J.E."/>
            <person name="Zhong S."/>
            <person name="Hamelin R.C."/>
            <person name="Grigoriev I.V."/>
            <person name="Szabo L.J."/>
            <person name="Martin F."/>
        </authorList>
    </citation>
    <scope>NUCLEOTIDE SEQUENCE [LARGE SCALE GENOMIC DNA]</scope>
    <source>
        <strain evidence="3">98AG31 / pathotype 3-4-7</strain>
    </source>
</reference>
<dbReference type="EMBL" id="GL883145">
    <property type="protein sequence ID" value="EGG00631.1"/>
    <property type="molecule type" value="Genomic_DNA"/>
</dbReference>
<dbReference type="VEuPathDB" id="FungiDB:MELLADRAFT_67685"/>
<evidence type="ECO:0000313" key="2">
    <source>
        <dbReference type="EMBL" id="EGG00631.1"/>
    </source>
</evidence>
<dbReference type="OrthoDB" id="18412at2759"/>
<dbReference type="InParanoid" id="F4S422"/>
<keyword evidence="3" id="KW-1185">Reference proteome</keyword>
<name>F4S422_MELLP</name>
<dbReference type="STRING" id="747676.F4S422"/>
<feature type="region of interest" description="Disordered" evidence="1">
    <location>
        <begin position="44"/>
        <end position="74"/>
    </location>
</feature>
<protein>
    <submittedName>
        <fullName evidence="2">Uncharacterized protein</fullName>
    </submittedName>
</protein>
<dbReference type="Proteomes" id="UP000001072">
    <property type="component" value="Unassembled WGS sequence"/>
</dbReference>
<dbReference type="GeneID" id="18930876"/>
<organism evidence="3">
    <name type="scientific">Melampsora larici-populina (strain 98AG31 / pathotype 3-4-7)</name>
    <name type="common">Poplar leaf rust fungus</name>
    <dbReference type="NCBI Taxonomy" id="747676"/>
    <lineage>
        <taxon>Eukaryota</taxon>
        <taxon>Fungi</taxon>
        <taxon>Dikarya</taxon>
        <taxon>Basidiomycota</taxon>
        <taxon>Pucciniomycotina</taxon>
        <taxon>Pucciniomycetes</taxon>
        <taxon>Pucciniales</taxon>
        <taxon>Melampsoraceae</taxon>
        <taxon>Melampsora</taxon>
    </lineage>
</organism>
<dbReference type="InterPro" id="IPR039646">
    <property type="entry name" value="ZNHIT2"/>
</dbReference>